<dbReference type="GeneID" id="37115189"/>
<dbReference type="EMBL" id="MSFK01000001">
    <property type="protein sequence ID" value="PWY96630.1"/>
    <property type="molecule type" value="Genomic_DNA"/>
</dbReference>
<dbReference type="RefSeq" id="XP_025473391.1">
    <property type="nucleotide sequence ID" value="XM_025613046.1"/>
</dbReference>
<comment type="caution">
    <text evidence="1">The sequence shown here is derived from an EMBL/GenBank/DDBJ whole genome shotgun (WGS) entry which is preliminary data.</text>
</comment>
<sequence>MSCQQGFSELRRATDLLENSVDLFKAEFPPPIALFLRTILCRPQLATYITSLHFDCEYFRRWGLGGDPKIAISGELEEPIAFIRATGVTYGDLWIQELRQAPILLSRVNLSPMDDRLPDFHHLRDVSYHIHADDTSRKKRAKNTSDVLPFFYLPTVQRISALIENPVTCMWPAAHLPVSNLTSLDLTIIRETYLGEVLSVTKELETLRWAWYFDIDVQDQFITPIVNLDQLDTALSHVRGTLADLTILAECGRGFDPFHPSIKTVGSLNMANFNKLKNLQIPLPFLVGFAHDTTKRLQDVVPRNIEYLLITDNLRQQNMDVADRTGWPLWEWDDFAITDLIRSWLEDWRAYTPHLRGITVRLECSDWDIGEWPPEMIQQFRDLGAQAGVEVEIIDLTSIEPLCTWLS</sequence>
<name>A0A317XHH5_9EURO</name>
<accession>A0A317XHH5</accession>
<reference evidence="1 2" key="1">
    <citation type="submission" date="2016-12" db="EMBL/GenBank/DDBJ databases">
        <title>The genomes of Aspergillus section Nigri reveals drivers in fungal speciation.</title>
        <authorList>
            <consortium name="DOE Joint Genome Institute"/>
            <person name="Vesth T.C."/>
            <person name="Nybo J."/>
            <person name="Theobald S."/>
            <person name="Brandl J."/>
            <person name="Frisvad J.C."/>
            <person name="Nielsen K.F."/>
            <person name="Lyhne E.K."/>
            <person name="Kogle M.E."/>
            <person name="Kuo A."/>
            <person name="Riley R."/>
            <person name="Clum A."/>
            <person name="Nolan M."/>
            <person name="Lipzen A."/>
            <person name="Salamov A."/>
            <person name="Henrissat B."/>
            <person name="Wiebenga A."/>
            <person name="De Vries R.P."/>
            <person name="Grigoriev I.V."/>
            <person name="Mortensen U.H."/>
            <person name="Andersen M.R."/>
            <person name="Baker S.E."/>
        </authorList>
    </citation>
    <scope>NUCLEOTIDE SEQUENCE [LARGE SCALE GENOMIC DNA]</scope>
    <source>
        <strain evidence="1 2">CBS 115572</strain>
    </source>
</reference>
<dbReference type="AlphaFoldDB" id="A0A317XHH5"/>
<evidence type="ECO:0008006" key="3">
    <source>
        <dbReference type="Google" id="ProtNLM"/>
    </source>
</evidence>
<evidence type="ECO:0000313" key="1">
    <source>
        <dbReference type="EMBL" id="PWY96630.1"/>
    </source>
</evidence>
<organism evidence="1 2">
    <name type="scientific">Aspergillus sclerotioniger CBS 115572</name>
    <dbReference type="NCBI Taxonomy" id="1450535"/>
    <lineage>
        <taxon>Eukaryota</taxon>
        <taxon>Fungi</taxon>
        <taxon>Dikarya</taxon>
        <taxon>Ascomycota</taxon>
        <taxon>Pezizomycotina</taxon>
        <taxon>Eurotiomycetes</taxon>
        <taxon>Eurotiomycetidae</taxon>
        <taxon>Eurotiales</taxon>
        <taxon>Aspergillaceae</taxon>
        <taxon>Aspergillus</taxon>
        <taxon>Aspergillus subgen. Circumdati</taxon>
    </lineage>
</organism>
<dbReference type="OrthoDB" id="4191831at2759"/>
<dbReference type="Proteomes" id="UP000246702">
    <property type="component" value="Unassembled WGS sequence"/>
</dbReference>
<gene>
    <name evidence="1" type="ORF">BO94DRAFT_541430</name>
</gene>
<keyword evidence="2" id="KW-1185">Reference proteome</keyword>
<evidence type="ECO:0000313" key="2">
    <source>
        <dbReference type="Proteomes" id="UP000246702"/>
    </source>
</evidence>
<protein>
    <recommendedName>
        <fullName evidence="3">F-box domain-containing protein</fullName>
    </recommendedName>
</protein>
<proteinExistence type="predicted"/>